<name>A0A0M3SH00_ANGCA</name>
<feature type="transmembrane region" description="Helical" evidence="1">
    <location>
        <begin position="59"/>
        <end position="82"/>
    </location>
</feature>
<evidence type="ECO:0000256" key="1">
    <source>
        <dbReference type="SAM" id="Phobius"/>
    </source>
</evidence>
<accession>A0A0M3SH00</accession>
<keyword evidence="1" id="KW-1133">Transmembrane helix</keyword>
<feature type="transmembrane region" description="Helical" evidence="1">
    <location>
        <begin position="199"/>
        <end position="224"/>
    </location>
</feature>
<keyword evidence="1" id="KW-0472">Membrane</keyword>
<geneLocation type="mitochondrion" evidence="2"/>
<organism evidence="2">
    <name type="scientific">Angiostrongylus cantonensis</name>
    <name type="common">Rat lungworm</name>
    <dbReference type="NCBI Taxonomy" id="6313"/>
    <lineage>
        <taxon>Eukaryota</taxon>
        <taxon>Metazoa</taxon>
        <taxon>Ecdysozoa</taxon>
        <taxon>Nematoda</taxon>
        <taxon>Chromadorea</taxon>
        <taxon>Rhabditida</taxon>
        <taxon>Rhabditina</taxon>
        <taxon>Rhabditomorpha</taxon>
        <taxon>Strongyloidea</taxon>
        <taxon>Metastrongylidae</taxon>
        <taxon>Angiostrongylus</taxon>
    </lineage>
</organism>
<reference evidence="2" key="2">
    <citation type="submission" date="2015-06" db="EMBL/GenBank/DDBJ databases">
        <authorList>
            <person name="Hoefler B.C."/>
            <person name="Straight P.D."/>
        </authorList>
    </citation>
    <scope>NUCLEOTIDE SEQUENCE</scope>
    <source>
        <strain evidence="2">ACThai</strain>
    </source>
</reference>
<gene>
    <name evidence="2" type="primary">ND2</name>
</gene>
<sequence length="282" mass="33663">MYMLFFLLVIMMSLFVSLVNNIFFWWSVFLIMTVLIIFMNKKFLSYSSIFNYFVLQESLGLIFLLCFSGFLPLLIMMIKIGVAPFHFWLFKVIDGMFGFNLVWFLTIHKLPFLLVFLQLFYLDMIYFLLMGMVLCLFQLFMMKSFKKLLLISTVESFSWIVLGLVMSFFNVLYLFFYYLILMVFLIYKFNKNVDLVSGLSWELVLVFMNMPFSVGFFVKIILLMEFLKGFSMYMILIMFLMFLSILSLSFWLVILSVKKLLFSKYNFVGMIYSFPLMVMVLL</sequence>
<evidence type="ECO:0000313" key="2">
    <source>
        <dbReference type="EMBL" id="ALD62330.1"/>
    </source>
</evidence>
<feature type="transmembrane region" description="Helical" evidence="1">
    <location>
        <begin position="265"/>
        <end position="281"/>
    </location>
</feature>
<feature type="transmembrane region" description="Helical" evidence="1">
    <location>
        <begin position="119"/>
        <end position="140"/>
    </location>
</feature>
<keyword evidence="1" id="KW-0812">Transmembrane</keyword>
<proteinExistence type="predicted"/>
<feature type="transmembrane region" description="Helical" evidence="1">
    <location>
        <begin position="6"/>
        <end position="38"/>
    </location>
</feature>
<feature type="transmembrane region" description="Helical" evidence="1">
    <location>
        <begin position="230"/>
        <end position="253"/>
    </location>
</feature>
<feature type="transmembrane region" description="Helical" evidence="1">
    <location>
        <begin position="88"/>
        <end position="107"/>
    </location>
</feature>
<feature type="transmembrane region" description="Helical" evidence="1">
    <location>
        <begin position="160"/>
        <end position="187"/>
    </location>
</feature>
<keyword evidence="2" id="KW-0496">Mitochondrion</keyword>
<dbReference type="EMBL" id="KT186242">
    <property type="protein sequence ID" value="ALD62330.1"/>
    <property type="molecule type" value="Genomic_DNA"/>
</dbReference>
<protein>
    <submittedName>
        <fullName evidence="2">NADH dehydrogenase subunit 2</fullName>
    </submittedName>
</protein>
<reference evidence="2" key="1">
    <citation type="journal article" date="2015" name="Acta Trop.">
        <title>Complete mitochondrial genome reveals genetic diversity of Angiostrongylus cantonensis (Nematoda: Angiostrongylidae).</title>
        <authorList>
            <person name="Yong H.S."/>
            <person name="Song S.L."/>
            <person name="Eamsobhana P."/>
            <person name="Goh S.Y."/>
            <person name="Lim P.E."/>
        </authorList>
    </citation>
    <scope>NUCLEOTIDE SEQUENCE</scope>
    <source>
        <strain evidence="2">ACThai</strain>
    </source>
</reference>
<dbReference type="AlphaFoldDB" id="A0A0M3SH00"/>